<dbReference type="Pfam" id="PF07811">
    <property type="entry name" value="TadE"/>
    <property type="match status" value="1"/>
</dbReference>
<evidence type="ECO:0000313" key="4">
    <source>
        <dbReference type="Proteomes" id="UP000824151"/>
    </source>
</evidence>
<dbReference type="AlphaFoldDB" id="A0A9D1UT62"/>
<evidence type="ECO:0000313" key="3">
    <source>
        <dbReference type="EMBL" id="HIW99930.1"/>
    </source>
</evidence>
<protein>
    <submittedName>
        <fullName evidence="3">Pilus assembly protein</fullName>
    </submittedName>
</protein>
<dbReference type="Proteomes" id="UP000824151">
    <property type="component" value="Unassembled WGS sequence"/>
</dbReference>
<proteinExistence type="predicted"/>
<dbReference type="InterPro" id="IPR012495">
    <property type="entry name" value="TadE-like_dom"/>
</dbReference>
<reference evidence="3" key="1">
    <citation type="journal article" date="2021" name="PeerJ">
        <title>Extensive microbial diversity within the chicken gut microbiome revealed by metagenomics and culture.</title>
        <authorList>
            <person name="Gilroy R."/>
            <person name="Ravi A."/>
            <person name="Getino M."/>
            <person name="Pursley I."/>
            <person name="Horton D.L."/>
            <person name="Alikhan N.F."/>
            <person name="Baker D."/>
            <person name="Gharbi K."/>
            <person name="Hall N."/>
            <person name="Watson M."/>
            <person name="Adriaenssens E.M."/>
            <person name="Foster-Nyarko E."/>
            <person name="Jarju S."/>
            <person name="Secka A."/>
            <person name="Antonio M."/>
            <person name="Oren A."/>
            <person name="Chaudhuri R.R."/>
            <person name="La Ragione R."/>
            <person name="Hildebrand F."/>
            <person name="Pallen M.J."/>
        </authorList>
    </citation>
    <scope>NUCLEOTIDE SEQUENCE</scope>
    <source>
        <strain evidence="3">ChiHejej3B27-3195</strain>
    </source>
</reference>
<keyword evidence="1" id="KW-0812">Transmembrane</keyword>
<sequence length="123" mass="12812">MAQPSLFGSGSHEDGSVSAEFAIALPAVVLMLAVLLGLATFGTTQIGVEDAARGAARELARGESAETAISAARRRAGEDVIVSFSPRSEGFTEVTLEKPVRVLGVLAIEQHHRAQATVRVEGD</sequence>
<dbReference type="EMBL" id="DXGD01000270">
    <property type="protein sequence ID" value="HIW99930.1"/>
    <property type="molecule type" value="Genomic_DNA"/>
</dbReference>
<dbReference type="InterPro" id="IPR049790">
    <property type="entry name" value="Rv3655c/TadE"/>
</dbReference>
<feature type="domain" description="TadE-like" evidence="2">
    <location>
        <begin position="15"/>
        <end position="57"/>
    </location>
</feature>
<accession>A0A9D1UT62</accession>
<evidence type="ECO:0000256" key="1">
    <source>
        <dbReference type="SAM" id="Phobius"/>
    </source>
</evidence>
<keyword evidence="1" id="KW-0472">Membrane</keyword>
<keyword evidence="1" id="KW-1133">Transmembrane helix</keyword>
<organism evidence="3 4">
    <name type="scientific">Candidatus Nesterenkonia stercoripullorum</name>
    <dbReference type="NCBI Taxonomy" id="2838701"/>
    <lineage>
        <taxon>Bacteria</taxon>
        <taxon>Bacillati</taxon>
        <taxon>Actinomycetota</taxon>
        <taxon>Actinomycetes</taxon>
        <taxon>Micrococcales</taxon>
        <taxon>Micrococcaceae</taxon>
        <taxon>Nesterenkonia</taxon>
    </lineage>
</organism>
<feature type="transmembrane region" description="Helical" evidence="1">
    <location>
        <begin position="21"/>
        <end position="41"/>
    </location>
</feature>
<name>A0A9D1UT62_9MICC</name>
<evidence type="ECO:0000259" key="2">
    <source>
        <dbReference type="Pfam" id="PF07811"/>
    </source>
</evidence>
<gene>
    <name evidence="3" type="ORF">H9871_07275</name>
</gene>
<reference evidence="3" key="2">
    <citation type="submission" date="2021-04" db="EMBL/GenBank/DDBJ databases">
        <authorList>
            <person name="Gilroy R."/>
        </authorList>
    </citation>
    <scope>NUCLEOTIDE SEQUENCE</scope>
    <source>
        <strain evidence="3">ChiHejej3B27-3195</strain>
    </source>
</reference>
<comment type="caution">
    <text evidence="3">The sequence shown here is derived from an EMBL/GenBank/DDBJ whole genome shotgun (WGS) entry which is preliminary data.</text>
</comment>
<dbReference type="NCBIfam" id="NF041390">
    <property type="entry name" value="TadE_Rv3655c"/>
    <property type="match status" value="1"/>
</dbReference>